<organism evidence="1">
    <name type="scientific">Myoviridae sp. ct4uh47</name>
    <dbReference type="NCBI Taxonomy" id="2825032"/>
    <lineage>
        <taxon>Viruses</taxon>
        <taxon>Duplodnaviria</taxon>
        <taxon>Heunggongvirae</taxon>
        <taxon>Uroviricota</taxon>
        <taxon>Caudoviricetes</taxon>
    </lineage>
</organism>
<evidence type="ECO:0000313" key="1">
    <source>
        <dbReference type="EMBL" id="DAG02122.1"/>
    </source>
</evidence>
<accession>A0A8S5V5T4</accession>
<name>A0A8S5V5T4_9CAUD</name>
<dbReference type="EMBL" id="BK016203">
    <property type="protein sequence ID" value="DAG02122.1"/>
    <property type="molecule type" value="Genomic_DNA"/>
</dbReference>
<reference evidence="1" key="1">
    <citation type="journal article" date="2021" name="Proc. Natl. Acad. Sci. U.S.A.">
        <title>A Catalog of Tens of Thousands of Viruses from Human Metagenomes Reveals Hidden Associations with Chronic Diseases.</title>
        <authorList>
            <person name="Tisza M.J."/>
            <person name="Buck C.B."/>
        </authorList>
    </citation>
    <scope>NUCLEOTIDE SEQUENCE</scope>
    <source>
        <strain evidence="1">Ct4uh47</strain>
    </source>
</reference>
<proteinExistence type="predicted"/>
<sequence length="29" mass="3489">MLNFRVIFYLKNPGISCKIQDFRKIFALL</sequence>
<protein>
    <submittedName>
        <fullName evidence="1">Uncharacterized protein</fullName>
    </submittedName>
</protein>